<dbReference type="Gene3D" id="3.40.190.290">
    <property type="match status" value="1"/>
</dbReference>
<evidence type="ECO:0000313" key="6">
    <source>
        <dbReference type="EMBL" id="RFP82414.1"/>
    </source>
</evidence>
<reference evidence="6 7" key="1">
    <citation type="submission" date="2018-08" db="EMBL/GenBank/DDBJ databases">
        <title>Hydrogenophaga sp. LA-38 isolated from sludge.</title>
        <authorList>
            <person name="Im W.-T."/>
        </authorList>
    </citation>
    <scope>NUCLEOTIDE SEQUENCE [LARGE SCALE GENOMIC DNA]</scope>
    <source>
        <strain evidence="6 7">LA-38</strain>
    </source>
</reference>
<keyword evidence="7" id="KW-1185">Reference proteome</keyword>
<dbReference type="Pfam" id="PF03466">
    <property type="entry name" value="LysR_substrate"/>
    <property type="match status" value="1"/>
</dbReference>
<dbReference type="InterPro" id="IPR036390">
    <property type="entry name" value="WH_DNA-bd_sf"/>
</dbReference>
<comment type="similarity">
    <text evidence="1">Belongs to the LysR transcriptional regulatory family.</text>
</comment>
<dbReference type="InterPro" id="IPR000847">
    <property type="entry name" value="LysR_HTH_N"/>
</dbReference>
<name>A0A372EP63_9BURK</name>
<evidence type="ECO:0000313" key="7">
    <source>
        <dbReference type="Proteomes" id="UP000261931"/>
    </source>
</evidence>
<keyword evidence="2" id="KW-0805">Transcription regulation</keyword>
<gene>
    <name evidence="6" type="ORF">DY262_00845</name>
</gene>
<dbReference type="InterPro" id="IPR005119">
    <property type="entry name" value="LysR_subst-bd"/>
</dbReference>
<comment type="caution">
    <text evidence="6">The sequence shown here is derived from an EMBL/GenBank/DDBJ whole genome shotgun (WGS) entry which is preliminary data.</text>
</comment>
<sequence>MESQNSAAQACPMQLKDLQAFARIAEHGNLHAAADALGLTQPALSKSVRRLETELGVRLLERLPRGVALTAAGRLLHERGRSLARLVDDTRMEIADLKTGQSGQLRVGAVPTILDTKLAPVLAQLLGGDDPLRFFVSVQLSGGLLRALQAGELDFALAAIPEPVPDGLSCLPLWRQETHIVARKGHWLLRRPGTLDDLRQQPWLLPPRGIMTRTWVEALFAQAGLDKPRLMVEADASPGLFATLIRKTDLLSAMTVDTLASPMGAGLATVASPQGPWVTPLGLFWRRTAYFSRPMERYRDHLLATLAGPATA</sequence>
<evidence type="ECO:0000256" key="3">
    <source>
        <dbReference type="ARBA" id="ARBA00023125"/>
    </source>
</evidence>
<dbReference type="GO" id="GO:0003677">
    <property type="term" value="F:DNA binding"/>
    <property type="evidence" value="ECO:0007669"/>
    <property type="project" value="UniProtKB-KW"/>
</dbReference>
<dbReference type="InterPro" id="IPR036388">
    <property type="entry name" value="WH-like_DNA-bd_sf"/>
</dbReference>
<dbReference type="Proteomes" id="UP000261931">
    <property type="component" value="Unassembled WGS sequence"/>
</dbReference>
<evidence type="ECO:0000259" key="5">
    <source>
        <dbReference type="PROSITE" id="PS50931"/>
    </source>
</evidence>
<feature type="domain" description="HTH lysR-type" evidence="5">
    <location>
        <begin position="13"/>
        <end position="70"/>
    </location>
</feature>
<accession>A0A372EP63</accession>
<evidence type="ECO:0000256" key="2">
    <source>
        <dbReference type="ARBA" id="ARBA00023015"/>
    </source>
</evidence>
<keyword evidence="4" id="KW-0804">Transcription</keyword>
<dbReference type="InterPro" id="IPR050950">
    <property type="entry name" value="HTH-type_LysR_regulators"/>
</dbReference>
<evidence type="ECO:0000256" key="4">
    <source>
        <dbReference type="ARBA" id="ARBA00023163"/>
    </source>
</evidence>
<dbReference type="PANTHER" id="PTHR30419">
    <property type="entry name" value="HTH-TYPE TRANSCRIPTIONAL REGULATOR YBHD"/>
    <property type="match status" value="1"/>
</dbReference>
<dbReference type="PRINTS" id="PR00039">
    <property type="entry name" value="HTHLYSR"/>
</dbReference>
<dbReference type="SUPFAM" id="SSF53850">
    <property type="entry name" value="Periplasmic binding protein-like II"/>
    <property type="match status" value="1"/>
</dbReference>
<dbReference type="GO" id="GO:0003700">
    <property type="term" value="F:DNA-binding transcription factor activity"/>
    <property type="evidence" value="ECO:0007669"/>
    <property type="project" value="InterPro"/>
</dbReference>
<protein>
    <submittedName>
        <fullName evidence="6">LysR family transcriptional regulator</fullName>
    </submittedName>
</protein>
<dbReference type="FunFam" id="1.10.10.10:FF:000001">
    <property type="entry name" value="LysR family transcriptional regulator"/>
    <property type="match status" value="1"/>
</dbReference>
<proteinExistence type="inferred from homology"/>
<organism evidence="6 7">
    <name type="scientific">Hydrogenophaga borbori</name>
    <dbReference type="NCBI Taxonomy" id="2294117"/>
    <lineage>
        <taxon>Bacteria</taxon>
        <taxon>Pseudomonadati</taxon>
        <taxon>Pseudomonadota</taxon>
        <taxon>Betaproteobacteria</taxon>
        <taxon>Burkholderiales</taxon>
        <taxon>Comamonadaceae</taxon>
        <taxon>Hydrogenophaga</taxon>
    </lineage>
</organism>
<dbReference type="EMBL" id="QVLS01000001">
    <property type="protein sequence ID" value="RFP82414.1"/>
    <property type="molecule type" value="Genomic_DNA"/>
</dbReference>
<dbReference type="PANTHER" id="PTHR30419:SF8">
    <property type="entry name" value="NITROGEN ASSIMILATION TRANSCRIPTIONAL ACTIVATOR-RELATED"/>
    <property type="match status" value="1"/>
</dbReference>
<dbReference type="Pfam" id="PF00126">
    <property type="entry name" value="HTH_1"/>
    <property type="match status" value="1"/>
</dbReference>
<dbReference type="SUPFAM" id="SSF46785">
    <property type="entry name" value="Winged helix' DNA-binding domain"/>
    <property type="match status" value="1"/>
</dbReference>
<dbReference type="GO" id="GO:0005829">
    <property type="term" value="C:cytosol"/>
    <property type="evidence" value="ECO:0007669"/>
    <property type="project" value="TreeGrafter"/>
</dbReference>
<dbReference type="PROSITE" id="PS50931">
    <property type="entry name" value="HTH_LYSR"/>
    <property type="match status" value="1"/>
</dbReference>
<evidence type="ECO:0000256" key="1">
    <source>
        <dbReference type="ARBA" id="ARBA00009437"/>
    </source>
</evidence>
<dbReference type="AlphaFoldDB" id="A0A372EP63"/>
<dbReference type="Gene3D" id="1.10.10.10">
    <property type="entry name" value="Winged helix-like DNA-binding domain superfamily/Winged helix DNA-binding domain"/>
    <property type="match status" value="1"/>
</dbReference>
<keyword evidence="3" id="KW-0238">DNA-binding</keyword>